<dbReference type="Pfam" id="PF21981">
    <property type="entry name" value="RecX_HTH3"/>
    <property type="match status" value="1"/>
</dbReference>
<evidence type="ECO:0000256" key="4">
    <source>
        <dbReference type="ARBA" id="ARBA00022490"/>
    </source>
</evidence>
<feature type="domain" description="RecX third three-helical" evidence="6">
    <location>
        <begin position="98"/>
        <end position="141"/>
    </location>
</feature>
<name>A0A437PRU7_9BACT</name>
<dbReference type="AlphaFoldDB" id="A0A437PRU7"/>
<dbReference type="InterPro" id="IPR036388">
    <property type="entry name" value="WH-like_DNA-bd_sf"/>
</dbReference>
<dbReference type="InterPro" id="IPR053925">
    <property type="entry name" value="RecX_HTH_3rd"/>
</dbReference>
<feature type="domain" description="RecX second three-helical" evidence="5">
    <location>
        <begin position="51"/>
        <end position="91"/>
    </location>
</feature>
<dbReference type="InterPro" id="IPR003783">
    <property type="entry name" value="Regulatory_RecX"/>
</dbReference>
<evidence type="ECO:0000313" key="8">
    <source>
        <dbReference type="Proteomes" id="UP000282832"/>
    </source>
</evidence>
<protein>
    <recommendedName>
        <fullName evidence="3">Regulatory protein RecX</fullName>
    </recommendedName>
</protein>
<keyword evidence="8" id="KW-1185">Reference proteome</keyword>
<dbReference type="PANTHER" id="PTHR33602">
    <property type="entry name" value="REGULATORY PROTEIN RECX FAMILY PROTEIN"/>
    <property type="match status" value="1"/>
</dbReference>
<comment type="subcellular location">
    <subcellularLocation>
        <location evidence="1">Cytoplasm</location>
    </subcellularLocation>
</comment>
<dbReference type="GO" id="GO:0005737">
    <property type="term" value="C:cytoplasm"/>
    <property type="evidence" value="ECO:0007669"/>
    <property type="project" value="UniProtKB-SubCell"/>
</dbReference>
<evidence type="ECO:0000259" key="6">
    <source>
        <dbReference type="Pfam" id="PF21981"/>
    </source>
</evidence>
<evidence type="ECO:0000259" key="5">
    <source>
        <dbReference type="Pfam" id="PF02631"/>
    </source>
</evidence>
<gene>
    <name evidence="7" type="ORF">EOJ36_08115</name>
</gene>
<evidence type="ECO:0000256" key="3">
    <source>
        <dbReference type="ARBA" id="ARBA00018111"/>
    </source>
</evidence>
<keyword evidence="4" id="KW-0963">Cytoplasm</keyword>
<proteinExistence type="inferred from homology"/>
<dbReference type="RefSeq" id="WP_127804172.1">
    <property type="nucleotide sequence ID" value="NZ_SACY01000003.1"/>
</dbReference>
<dbReference type="PANTHER" id="PTHR33602:SF1">
    <property type="entry name" value="REGULATORY PROTEIN RECX FAMILY PROTEIN"/>
    <property type="match status" value="1"/>
</dbReference>
<dbReference type="Gene3D" id="1.10.10.10">
    <property type="entry name" value="Winged helix-like DNA-binding domain superfamily/Winged helix DNA-binding domain"/>
    <property type="match status" value="2"/>
</dbReference>
<dbReference type="OrthoDB" id="1523826at2"/>
<organism evidence="7 8">
    <name type="scientific">Sandaracinomonas limnophila</name>
    <dbReference type="NCBI Taxonomy" id="1862386"/>
    <lineage>
        <taxon>Bacteria</taxon>
        <taxon>Pseudomonadati</taxon>
        <taxon>Bacteroidota</taxon>
        <taxon>Cytophagia</taxon>
        <taxon>Cytophagales</taxon>
        <taxon>Flectobacillaceae</taxon>
        <taxon>Sandaracinomonas</taxon>
    </lineage>
</organism>
<dbReference type="GO" id="GO:0006282">
    <property type="term" value="P:regulation of DNA repair"/>
    <property type="evidence" value="ECO:0007669"/>
    <property type="project" value="InterPro"/>
</dbReference>
<dbReference type="Pfam" id="PF02631">
    <property type="entry name" value="RecX_HTH2"/>
    <property type="match status" value="1"/>
</dbReference>
<evidence type="ECO:0000313" key="7">
    <source>
        <dbReference type="EMBL" id="RVU24960.1"/>
    </source>
</evidence>
<dbReference type="InterPro" id="IPR053924">
    <property type="entry name" value="RecX_HTH_2nd"/>
</dbReference>
<reference evidence="7 8" key="1">
    <citation type="submission" date="2019-01" db="EMBL/GenBank/DDBJ databases">
        <authorList>
            <person name="Chen W.-M."/>
        </authorList>
    </citation>
    <scope>NUCLEOTIDE SEQUENCE [LARGE SCALE GENOMIC DNA]</scope>
    <source>
        <strain evidence="7 8">FSY-15</strain>
    </source>
</reference>
<dbReference type="Proteomes" id="UP000282832">
    <property type="component" value="Unassembled WGS sequence"/>
</dbReference>
<sequence length="147" mass="17601">MDSAKLNSLARFCAYQERCIQELKLKMQKLEIQPEDFQGYIVWLEDNNYLNETRFAQIFARSKFNQKQWGRNKIRFELKIRQISAEKIKKGLEEIQDEDYLQTLEKLVQQTLIKNSKLDPWQKNQKTVNYLMGRGFEMDLIVSLMKG</sequence>
<evidence type="ECO:0000256" key="2">
    <source>
        <dbReference type="ARBA" id="ARBA00009695"/>
    </source>
</evidence>
<evidence type="ECO:0000256" key="1">
    <source>
        <dbReference type="ARBA" id="ARBA00004496"/>
    </source>
</evidence>
<dbReference type="EMBL" id="SACY01000003">
    <property type="protein sequence ID" value="RVU24960.1"/>
    <property type="molecule type" value="Genomic_DNA"/>
</dbReference>
<comment type="similarity">
    <text evidence="2">Belongs to the RecX family.</text>
</comment>
<accession>A0A437PRU7</accession>
<comment type="caution">
    <text evidence="7">The sequence shown here is derived from an EMBL/GenBank/DDBJ whole genome shotgun (WGS) entry which is preliminary data.</text>
</comment>